<dbReference type="RefSeq" id="WP_154439872.1">
    <property type="nucleotide sequence ID" value="NZ_JAHLPJ010000001.1"/>
</dbReference>
<name>A0A6N7XYY8_9FIRM</name>
<dbReference type="GO" id="GO:0043937">
    <property type="term" value="P:regulation of sporulation"/>
    <property type="evidence" value="ECO:0007669"/>
    <property type="project" value="InterPro"/>
</dbReference>
<comment type="caution">
    <text evidence="1">The sequence shown here is derived from an EMBL/GenBank/DDBJ whole genome shotgun (WGS) entry which is preliminary data.</text>
</comment>
<gene>
    <name evidence="1" type="ORF">FYJ83_08270</name>
</gene>
<dbReference type="Gene3D" id="4.10.280.10">
    <property type="entry name" value="Helix-loop-helix DNA-binding domain"/>
    <property type="match status" value="1"/>
</dbReference>
<evidence type="ECO:0000313" key="1">
    <source>
        <dbReference type="EMBL" id="MSU01458.1"/>
    </source>
</evidence>
<protein>
    <submittedName>
        <fullName evidence="1">Aspartyl-phosphate phosphatase Spo0E family protein</fullName>
    </submittedName>
</protein>
<dbReference type="SUPFAM" id="SSF140500">
    <property type="entry name" value="BAS1536-like"/>
    <property type="match status" value="1"/>
</dbReference>
<reference evidence="1 2" key="1">
    <citation type="submission" date="2019-09" db="EMBL/GenBank/DDBJ databases">
        <title>In-depth cultivation of the pig gut microbiome towards novel bacterial diversity and tailored functional studies.</title>
        <authorList>
            <person name="Wylensek D."/>
            <person name="Hitch T.C.A."/>
            <person name="Clavel T."/>
        </authorList>
    </citation>
    <scope>NUCLEOTIDE SEQUENCE [LARGE SCALE GENOMIC DNA]</scope>
    <source>
        <strain evidence="1 2">WCA3-693-APC-4?</strain>
    </source>
</reference>
<sequence>MGENVRLKEVRNEIEQKRKELNEIIVEGIDKEKIVTFSQELDVLINKYYFLKVEE</sequence>
<dbReference type="InterPro" id="IPR018540">
    <property type="entry name" value="Spo0E-like"/>
</dbReference>
<dbReference type="Proteomes" id="UP000469523">
    <property type="component" value="Unassembled WGS sequence"/>
</dbReference>
<dbReference type="Pfam" id="PF09388">
    <property type="entry name" value="SpoOE-like"/>
    <property type="match status" value="1"/>
</dbReference>
<dbReference type="GO" id="GO:0046983">
    <property type="term" value="F:protein dimerization activity"/>
    <property type="evidence" value="ECO:0007669"/>
    <property type="project" value="InterPro"/>
</dbReference>
<keyword evidence="2" id="KW-1185">Reference proteome</keyword>
<dbReference type="AlphaFoldDB" id="A0A6N7XYY8"/>
<organism evidence="1 2">
    <name type="scientific">Tissierella pigra</name>
    <dbReference type="NCBI Taxonomy" id="2607614"/>
    <lineage>
        <taxon>Bacteria</taxon>
        <taxon>Bacillati</taxon>
        <taxon>Bacillota</taxon>
        <taxon>Tissierellia</taxon>
        <taxon>Tissierellales</taxon>
        <taxon>Tissierellaceae</taxon>
        <taxon>Tissierella</taxon>
    </lineage>
</organism>
<dbReference type="InterPro" id="IPR036638">
    <property type="entry name" value="HLH_DNA-bd_sf"/>
</dbReference>
<dbReference type="EMBL" id="VUNQ01000015">
    <property type="protein sequence ID" value="MSU01458.1"/>
    <property type="molecule type" value="Genomic_DNA"/>
</dbReference>
<proteinExistence type="predicted"/>
<evidence type="ECO:0000313" key="2">
    <source>
        <dbReference type="Proteomes" id="UP000469523"/>
    </source>
</evidence>
<accession>A0A6N7XYY8</accession>
<dbReference type="InterPro" id="IPR037208">
    <property type="entry name" value="Spo0E-like_sf"/>
</dbReference>